<name>A0A8G2C7U8_9BACT</name>
<evidence type="ECO:0000313" key="4">
    <source>
        <dbReference type="EMBL" id="MEZ6852280.1"/>
    </source>
</evidence>
<sequence length="276" mass="29109">MKISHKFFALLFIATFCFYTPAYASGLDAFANKSGTIAIAGGTAHIPVMKAAAKRIMMKNPDIRITIAGGGSGVGIQKVGEGLVDIGNAGRATSEKEKAKYNLTSFPFAIDGVATVLSAQNPVNALTTKQIQDVFAGKITNWKELGGADAAIHIYTRDEASGTRSVYWKKLLKKGKIVDSANVVASNGAMKVAIAQDPDGIGFIGIGTLDSTVKAPTLDGVSVSQETAKNGTYKIVRKLYMNTNGTPSGIVKSFIDYILSNECTDIIVSSGYLPLD</sequence>
<evidence type="ECO:0000259" key="3">
    <source>
        <dbReference type="Pfam" id="PF12849"/>
    </source>
</evidence>
<feature type="chain" id="PRO_5034272440" evidence="2">
    <location>
        <begin position="25"/>
        <end position="276"/>
    </location>
</feature>
<dbReference type="AlphaFoldDB" id="A0A8G2C7U8"/>
<protein>
    <submittedName>
        <fullName evidence="4 5">Phosphate ABC transporter substrate-binding protein</fullName>
    </submittedName>
</protein>
<feature type="signal peptide" evidence="2">
    <location>
        <begin position="1"/>
        <end position="24"/>
    </location>
</feature>
<dbReference type="EMBL" id="JBFSOO010000001">
    <property type="protein sequence ID" value="MEZ6852280.1"/>
    <property type="molecule type" value="Genomic_DNA"/>
</dbReference>
<comment type="caution">
    <text evidence="5">The sequence shown here is derived from an EMBL/GenBank/DDBJ whole genome shotgun (WGS) entry which is preliminary data.</text>
</comment>
<dbReference type="Gene3D" id="3.40.190.10">
    <property type="entry name" value="Periplasmic binding protein-like II"/>
    <property type="match status" value="2"/>
</dbReference>
<gene>
    <name evidence="4" type="ORF">AB2Z07_01825</name>
    <name evidence="5" type="ORF">SAMN05660830_00734</name>
</gene>
<dbReference type="InterPro" id="IPR024370">
    <property type="entry name" value="PBP_domain"/>
</dbReference>
<evidence type="ECO:0000313" key="6">
    <source>
        <dbReference type="Proteomes" id="UP000184001"/>
    </source>
</evidence>
<dbReference type="SUPFAM" id="SSF53850">
    <property type="entry name" value="Periplasmic binding protein-like II"/>
    <property type="match status" value="1"/>
</dbReference>
<feature type="domain" description="PBP" evidence="3">
    <location>
        <begin position="33"/>
        <end position="262"/>
    </location>
</feature>
<dbReference type="Proteomes" id="UP000184001">
    <property type="component" value="Unassembled WGS sequence"/>
</dbReference>
<proteinExistence type="predicted"/>
<dbReference type="Proteomes" id="UP001568358">
    <property type="component" value="Unassembled WGS sequence"/>
</dbReference>
<dbReference type="RefSeq" id="WP_020001859.1">
    <property type="nucleotide sequence ID" value="NZ_CP192217.1"/>
</dbReference>
<reference evidence="4 7" key="2">
    <citation type="submission" date="2024-07" db="EMBL/GenBank/DDBJ databases">
        <title>Active virus-host system and metabolic interactions in a Lokiarchaeon culture.</title>
        <authorList>
            <person name="Ponce Toledo R.I."/>
            <person name="Rodrigues Oliveira T."/>
            <person name="Schleper C."/>
        </authorList>
    </citation>
    <scope>NUCLEOTIDE SEQUENCE [LARGE SCALE GENOMIC DNA]</scope>
    <source>
        <strain evidence="4 7">B35</strain>
    </source>
</reference>
<evidence type="ECO:0000313" key="7">
    <source>
        <dbReference type="Proteomes" id="UP001568358"/>
    </source>
</evidence>
<keyword evidence="1 2" id="KW-0732">Signal</keyword>
<evidence type="ECO:0000256" key="1">
    <source>
        <dbReference type="ARBA" id="ARBA00022729"/>
    </source>
</evidence>
<evidence type="ECO:0000313" key="5">
    <source>
        <dbReference type="EMBL" id="SHI71003.1"/>
    </source>
</evidence>
<dbReference type="Pfam" id="PF12849">
    <property type="entry name" value="PBP_like_2"/>
    <property type="match status" value="1"/>
</dbReference>
<dbReference type="PANTHER" id="PTHR30570:SF1">
    <property type="entry name" value="PHOSPHATE-BINDING PROTEIN PSTS"/>
    <property type="match status" value="1"/>
</dbReference>
<evidence type="ECO:0000256" key="2">
    <source>
        <dbReference type="SAM" id="SignalP"/>
    </source>
</evidence>
<accession>A0A8G2C7U8</accession>
<dbReference type="CDD" id="cd13653">
    <property type="entry name" value="PBP2_phosphate_like_1"/>
    <property type="match status" value="1"/>
</dbReference>
<dbReference type="PANTHER" id="PTHR30570">
    <property type="entry name" value="PERIPLASMIC PHOSPHATE BINDING COMPONENT OF PHOSPHATE ABC TRANSPORTER"/>
    <property type="match status" value="1"/>
</dbReference>
<dbReference type="InterPro" id="IPR050811">
    <property type="entry name" value="Phosphate_ABC_transporter"/>
</dbReference>
<organism evidence="5 6">
    <name type="scientific">Halodesulfovibrio aestuarii</name>
    <dbReference type="NCBI Taxonomy" id="126333"/>
    <lineage>
        <taxon>Bacteria</taxon>
        <taxon>Pseudomonadati</taxon>
        <taxon>Thermodesulfobacteriota</taxon>
        <taxon>Desulfovibrionia</taxon>
        <taxon>Desulfovibrionales</taxon>
        <taxon>Desulfovibrionaceae</taxon>
        <taxon>Halodesulfovibrio</taxon>
    </lineage>
</organism>
<dbReference type="EMBL" id="FQZR01000002">
    <property type="protein sequence ID" value="SHI71003.1"/>
    <property type="molecule type" value="Genomic_DNA"/>
</dbReference>
<reference evidence="5 6" key="1">
    <citation type="submission" date="2016-11" db="EMBL/GenBank/DDBJ databases">
        <authorList>
            <person name="Varghese N."/>
            <person name="Submissions S."/>
        </authorList>
    </citation>
    <scope>NUCLEOTIDE SEQUENCE [LARGE SCALE GENOMIC DNA]</scope>
    <source>
        <strain evidence="5 6">DSM 17919</strain>
    </source>
</reference>
<keyword evidence="7" id="KW-1185">Reference proteome</keyword>